<protein>
    <submittedName>
        <fullName evidence="7">Divalent metal cation transporter MntH</fullName>
    </submittedName>
</protein>
<gene>
    <name evidence="7" type="primary">mntH</name>
    <name evidence="7" type="ORF">KDI_23880</name>
</gene>
<dbReference type="GO" id="GO:0015086">
    <property type="term" value="F:cadmium ion transmembrane transporter activity"/>
    <property type="evidence" value="ECO:0007669"/>
    <property type="project" value="TreeGrafter"/>
</dbReference>
<dbReference type="GO" id="GO:0005384">
    <property type="term" value="F:manganese ion transmembrane transporter activity"/>
    <property type="evidence" value="ECO:0007669"/>
    <property type="project" value="TreeGrafter"/>
</dbReference>
<evidence type="ECO:0000256" key="2">
    <source>
        <dbReference type="ARBA" id="ARBA00022448"/>
    </source>
</evidence>
<name>A0A5A5TD21_9CHLR</name>
<keyword evidence="2" id="KW-0813">Transport</keyword>
<organism evidence="7 8">
    <name type="scientific">Dictyobacter arantiisoli</name>
    <dbReference type="NCBI Taxonomy" id="2014874"/>
    <lineage>
        <taxon>Bacteria</taxon>
        <taxon>Bacillati</taxon>
        <taxon>Chloroflexota</taxon>
        <taxon>Ktedonobacteria</taxon>
        <taxon>Ktedonobacterales</taxon>
        <taxon>Dictyobacteraceae</taxon>
        <taxon>Dictyobacter</taxon>
    </lineage>
</organism>
<keyword evidence="3 6" id="KW-0812">Transmembrane</keyword>
<feature type="transmembrane region" description="Helical" evidence="6">
    <location>
        <begin position="179"/>
        <end position="200"/>
    </location>
</feature>
<dbReference type="GO" id="GO:0005886">
    <property type="term" value="C:plasma membrane"/>
    <property type="evidence" value="ECO:0007669"/>
    <property type="project" value="TreeGrafter"/>
</dbReference>
<comment type="caution">
    <text evidence="7">The sequence shown here is derived from an EMBL/GenBank/DDBJ whole genome shotgun (WGS) entry which is preliminary data.</text>
</comment>
<evidence type="ECO:0000256" key="6">
    <source>
        <dbReference type="SAM" id="Phobius"/>
    </source>
</evidence>
<sequence>MALLSKSRSKVAYDSPLHIRFLSGWTQAWSGDNHWGIGGRDVLKALGPGFLVSVGYMDPGNWGTNLAAGAGFGYQLLWVILVSNIVAIFLQIAAAKLGIATGKNLAQLIHEQFSRPVASFLGATAVIAIMATDLAEILGGALGFNILFGIPLFPAALLTGIIVMVLLGLSHWGLRKIEYVIMGFVSIIGLAYVYETALIHASWGSIAFHTVIPQISSGSILVAVGIIGATVMPHNIFLHSYLSPHRLSSPDAPMQERRKVLRLAKIDTIAALNVAFFVNAAMLVVAGAVFYGHVRANNLDLQTAYITLIPILGSLAGFAFGIGLLASGLSSTMTGTLAGQVVLEGFLQRRVPMWIWRVITLIPALLVAALNIPTVQVLVVSQVVLSLQLPFTIVALLILSNRRDLLGDFVNTRRLTSIHVIIALIIIALNVWLLYSTFRGQ</sequence>
<dbReference type="PRINTS" id="PR00447">
    <property type="entry name" value="NATRESASSCMP"/>
</dbReference>
<dbReference type="InterPro" id="IPR001046">
    <property type="entry name" value="NRAMP_fam"/>
</dbReference>
<keyword evidence="4 6" id="KW-1133">Transmembrane helix</keyword>
<evidence type="ECO:0000256" key="1">
    <source>
        <dbReference type="ARBA" id="ARBA00004141"/>
    </source>
</evidence>
<proteinExistence type="predicted"/>
<dbReference type="NCBIfam" id="NF001923">
    <property type="entry name" value="PRK00701.1"/>
    <property type="match status" value="1"/>
</dbReference>
<feature type="transmembrane region" description="Helical" evidence="6">
    <location>
        <begin position="354"/>
        <end position="372"/>
    </location>
</feature>
<dbReference type="RefSeq" id="WP_149401798.1">
    <property type="nucleotide sequence ID" value="NZ_BIXY01000031.1"/>
</dbReference>
<dbReference type="Proteomes" id="UP000322530">
    <property type="component" value="Unassembled WGS sequence"/>
</dbReference>
<dbReference type="AlphaFoldDB" id="A0A5A5TD21"/>
<feature type="transmembrane region" description="Helical" evidence="6">
    <location>
        <begin position="76"/>
        <end position="99"/>
    </location>
</feature>
<feature type="transmembrane region" description="Helical" evidence="6">
    <location>
        <begin position="303"/>
        <end position="326"/>
    </location>
</feature>
<dbReference type="GO" id="GO:0034755">
    <property type="term" value="P:iron ion transmembrane transport"/>
    <property type="evidence" value="ECO:0007669"/>
    <property type="project" value="TreeGrafter"/>
</dbReference>
<evidence type="ECO:0000313" key="7">
    <source>
        <dbReference type="EMBL" id="GCF08824.1"/>
    </source>
</evidence>
<dbReference type="NCBIfam" id="NF037982">
    <property type="entry name" value="Nramp_1"/>
    <property type="match status" value="1"/>
</dbReference>
<dbReference type="EMBL" id="BIXY01000031">
    <property type="protein sequence ID" value="GCF08824.1"/>
    <property type="molecule type" value="Genomic_DNA"/>
</dbReference>
<reference evidence="7 8" key="1">
    <citation type="submission" date="2019-01" db="EMBL/GenBank/DDBJ databases">
        <title>Draft genome sequence of Dictyobacter sp. Uno17.</title>
        <authorList>
            <person name="Wang C.M."/>
            <person name="Zheng Y."/>
            <person name="Sakai Y."/>
            <person name="Abe K."/>
            <person name="Yokota A."/>
            <person name="Yabe S."/>
        </authorList>
    </citation>
    <scope>NUCLEOTIDE SEQUENCE [LARGE SCALE GENOMIC DNA]</scope>
    <source>
        <strain evidence="7 8">Uno17</strain>
    </source>
</reference>
<dbReference type="PANTHER" id="PTHR11706">
    <property type="entry name" value="SOLUTE CARRIER PROTEIN FAMILY 11 MEMBER"/>
    <property type="match status" value="1"/>
</dbReference>
<keyword evidence="8" id="KW-1185">Reference proteome</keyword>
<feature type="transmembrane region" description="Helical" evidence="6">
    <location>
        <begin position="146"/>
        <end position="167"/>
    </location>
</feature>
<dbReference type="PANTHER" id="PTHR11706:SF33">
    <property type="entry name" value="NATURAL RESISTANCE-ASSOCIATED MACROPHAGE PROTEIN 2"/>
    <property type="match status" value="1"/>
</dbReference>
<accession>A0A5A5TD21</accession>
<comment type="subcellular location">
    <subcellularLocation>
        <location evidence="1">Membrane</location>
        <topology evidence="1">Multi-pass membrane protein</topology>
    </subcellularLocation>
</comment>
<dbReference type="NCBIfam" id="TIGR01197">
    <property type="entry name" value="nramp"/>
    <property type="match status" value="1"/>
</dbReference>
<feature type="transmembrane region" description="Helical" evidence="6">
    <location>
        <begin position="378"/>
        <end position="399"/>
    </location>
</feature>
<feature type="transmembrane region" description="Helical" evidence="6">
    <location>
        <begin position="120"/>
        <end position="140"/>
    </location>
</feature>
<feature type="transmembrane region" description="Helical" evidence="6">
    <location>
        <begin position="220"/>
        <end position="242"/>
    </location>
</feature>
<dbReference type="OrthoDB" id="9787548at2"/>
<dbReference type="Pfam" id="PF01566">
    <property type="entry name" value="Nramp"/>
    <property type="match status" value="1"/>
</dbReference>
<feature type="transmembrane region" description="Helical" evidence="6">
    <location>
        <begin position="420"/>
        <end position="438"/>
    </location>
</feature>
<keyword evidence="5 6" id="KW-0472">Membrane</keyword>
<evidence type="ECO:0000256" key="4">
    <source>
        <dbReference type="ARBA" id="ARBA00022989"/>
    </source>
</evidence>
<evidence type="ECO:0000256" key="5">
    <source>
        <dbReference type="ARBA" id="ARBA00023136"/>
    </source>
</evidence>
<evidence type="ECO:0000313" key="8">
    <source>
        <dbReference type="Proteomes" id="UP000322530"/>
    </source>
</evidence>
<evidence type="ECO:0000256" key="3">
    <source>
        <dbReference type="ARBA" id="ARBA00022692"/>
    </source>
</evidence>
<feature type="transmembrane region" description="Helical" evidence="6">
    <location>
        <begin position="263"/>
        <end position="291"/>
    </location>
</feature>